<evidence type="ECO:0000256" key="3">
    <source>
        <dbReference type="ARBA" id="ARBA00022483"/>
    </source>
</evidence>
<feature type="domain" description="Exocyst complex component EXOC2/Sec5 N-terminal" evidence="6">
    <location>
        <begin position="146"/>
        <end position="361"/>
    </location>
</feature>
<keyword evidence="4" id="KW-0653">Protein transport</keyword>
<evidence type="ECO:0000259" key="6">
    <source>
        <dbReference type="Pfam" id="PF15469"/>
    </source>
</evidence>
<dbReference type="GO" id="GO:0006893">
    <property type="term" value="P:Golgi to plasma membrane transport"/>
    <property type="evidence" value="ECO:0007669"/>
    <property type="project" value="UniProtKB-UniRule"/>
</dbReference>
<dbReference type="Pfam" id="PF15469">
    <property type="entry name" value="Sec5"/>
    <property type="match status" value="2"/>
</dbReference>
<dbReference type="InterPro" id="IPR039481">
    <property type="entry name" value="EXOC2/Sec5_N_dom"/>
</dbReference>
<evidence type="ECO:0000256" key="4">
    <source>
        <dbReference type="RuleBase" id="RU365069"/>
    </source>
</evidence>
<evidence type="ECO:0000313" key="7">
    <source>
        <dbReference type="EMBL" id="KAK7324500.1"/>
    </source>
</evidence>
<dbReference type="EMBL" id="JAYMYQ010000006">
    <property type="protein sequence ID" value="KAK7324500.1"/>
    <property type="molecule type" value="Genomic_DNA"/>
</dbReference>
<dbReference type="InterPro" id="IPR029175">
    <property type="entry name" value="EXOC2/Sec5"/>
</dbReference>
<dbReference type="GO" id="GO:0006887">
    <property type="term" value="P:exocytosis"/>
    <property type="evidence" value="ECO:0007669"/>
    <property type="project" value="UniProtKB-KW"/>
</dbReference>
<dbReference type="AlphaFoldDB" id="A0AAN9Q4N2"/>
<comment type="caution">
    <text evidence="7">The sequence shown here is derived from an EMBL/GenBank/DDBJ whole genome shotgun (WGS) entry which is preliminary data.</text>
</comment>
<keyword evidence="8" id="KW-1185">Reference proteome</keyword>
<dbReference type="GO" id="GO:0000145">
    <property type="term" value="C:exocyst"/>
    <property type="evidence" value="ECO:0007669"/>
    <property type="project" value="UniProtKB-UniRule"/>
</dbReference>
<accession>A0AAN9Q4N2</accession>
<comment type="subunit">
    <text evidence="4">Component of the exocyst complex.</text>
</comment>
<evidence type="ECO:0000256" key="5">
    <source>
        <dbReference type="SAM" id="MobiDB-lite"/>
    </source>
</evidence>
<feature type="compositionally biased region" description="Polar residues" evidence="5">
    <location>
        <begin position="243"/>
        <end position="264"/>
    </location>
</feature>
<proteinExistence type="inferred from homology"/>
<gene>
    <name evidence="7" type="ORF">VNO77_28096</name>
</gene>
<reference evidence="7 8" key="1">
    <citation type="submission" date="2024-01" db="EMBL/GenBank/DDBJ databases">
        <title>The genomes of 5 underutilized Papilionoideae crops provide insights into root nodulation and disease resistanc.</title>
        <authorList>
            <person name="Jiang F."/>
        </authorList>
    </citation>
    <scope>NUCLEOTIDE SEQUENCE [LARGE SCALE GENOMIC DNA]</scope>
    <source>
        <strain evidence="7">LVBAO_FW01</strain>
        <tissue evidence="7">Leaves</tissue>
    </source>
</reference>
<keyword evidence="3 4" id="KW-0268">Exocytosis</keyword>
<organism evidence="7 8">
    <name type="scientific">Canavalia gladiata</name>
    <name type="common">Sword bean</name>
    <name type="synonym">Dolichos gladiatus</name>
    <dbReference type="NCBI Taxonomy" id="3824"/>
    <lineage>
        <taxon>Eukaryota</taxon>
        <taxon>Viridiplantae</taxon>
        <taxon>Streptophyta</taxon>
        <taxon>Embryophyta</taxon>
        <taxon>Tracheophyta</taxon>
        <taxon>Spermatophyta</taxon>
        <taxon>Magnoliopsida</taxon>
        <taxon>eudicotyledons</taxon>
        <taxon>Gunneridae</taxon>
        <taxon>Pentapetalae</taxon>
        <taxon>rosids</taxon>
        <taxon>fabids</taxon>
        <taxon>Fabales</taxon>
        <taxon>Fabaceae</taxon>
        <taxon>Papilionoideae</taxon>
        <taxon>50 kb inversion clade</taxon>
        <taxon>NPAAA clade</taxon>
        <taxon>indigoferoid/millettioid clade</taxon>
        <taxon>Phaseoleae</taxon>
        <taxon>Canavalia</taxon>
    </lineage>
</organism>
<comment type="similarity">
    <text evidence="1 4">Belongs to the SEC5 family.</text>
</comment>
<comment type="function">
    <text evidence="4">Component of the exocyst complex involved in the docking of exocytic vesicles with fusion sites on the plasma membrane.</text>
</comment>
<feature type="region of interest" description="Disordered" evidence="5">
    <location>
        <begin position="234"/>
        <end position="267"/>
    </location>
</feature>
<keyword evidence="2 4" id="KW-0813">Transport</keyword>
<evidence type="ECO:0000256" key="1">
    <source>
        <dbReference type="ARBA" id="ARBA00010578"/>
    </source>
</evidence>
<sequence length="404" mass="45395">MEYVDPLGLGIIDNQTLRLITESSVDSPKDNQDGRLREKLLYFLKNFDAKLFLSRIHANTSAADLEAGALALKTDFKSRTKWIKDDPEGSGTSHLFNIIQGVSLQTNRALKPLFERPDQAEKIRTSGSTRRLSRLPSHVQIGTPKCVCEEVEKVMDEFKSMLFKSMEDPQIDLINLENTVRLLLDLEPESDPVWHYLNQRIRGLLEKCTLDHEARMENLHNDLRERALSDARRRQIQDEMSESSDVNNSPILGNTYSAVQSQPEDLTGEEVDGLRGRYIYRLTTIIIHHIPAFWKVALSVFSGQFAKSFQVATDSNSNNSANKFEEKAGDGKYSSHSLDEIAAMICSTISVYGVKVTNIFHDLEGSNALRSYLRDAIEDISKACVALELNEAAPPIVVGAIRIL</sequence>
<feature type="domain" description="Exocyst complex component EXOC2/Sec5 N-terminal" evidence="6">
    <location>
        <begin position="5"/>
        <end position="84"/>
    </location>
</feature>
<dbReference type="GO" id="GO:0015031">
    <property type="term" value="P:protein transport"/>
    <property type="evidence" value="ECO:0007669"/>
    <property type="project" value="UniProtKB-KW"/>
</dbReference>
<dbReference type="Proteomes" id="UP001367508">
    <property type="component" value="Unassembled WGS sequence"/>
</dbReference>
<evidence type="ECO:0000256" key="2">
    <source>
        <dbReference type="ARBA" id="ARBA00022448"/>
    </source>
</evidence>
<evidence type="ECO:0000313" key="8">
    <source>
        <dbReference type="Proteomes" id="UP001367508"/>
    </source>
</evidence>
<name>A0AAN9Q4N2_CANGL</name>
<dbReference type="PANTHER" id="PTHR13043:SF1">
    <property type="entry name" value="EXOCYST COMPLEX COMPONENT 2"/>
    <property type="match status" value="1"/>
</dbReference>
<dbReference type="PANTHER" id="PTHR13043">
    <property type="entry name" value="EXOCYST COMPLEX COMPONENT SEC5"/>
    <property type="match status" value="1"/>
</dbReference>
<protein>
    <recommendedName>
        <fullName evidence="4">Exocyst complex component SEC5</fullName>
    </recommendedName>
</protein>